<reference evidence="2" key="1">
    <citation type="journal article" date="2022" name="Mol. Ecol. Resour.">
        <title>The genomes of chicory, endive, great burdock and yacon provide insights into Asteraceae palaeo-polyploidization history and plant inulin production.</title>
        <authorList>
            <person name="Fan W."/>
            <person name="Wang S."/>
            <person name="Wang H."/>
            <person name="Wang A."/>
            <person name="Jiang F."/>
            <person name="Liu H."/>
            <person name="Zhao H."/>
            <person name="Xu D."/>
            <person name="Zhang Y."/>
        </authorList>
    </citation>
    <scope>NUCLEOTIDE SEQUENCE [LARGE SCALE GENOMIC DNA]</scope>
    <source>
        <strain evidence="2">cv. Yunnan</strain>
    </source>
</reference>
<keyword evidence="2" id="KW-1185">Reference proteome</keyword>
<comment type="caution">
    <text evidence="1">The sequence shown here is derived from an EMBL/GenBank/DDBJ whole genome shotgun (WGS) entry which is preliminary data.</text>
</comment>
<dbReference type="Proteomes" id="UP001056120">
    <property type="component" value="Linkage Group LG08"/>
</dbReference>
<organism evidence="1 2">
    <name type="scientific">Smallanthus sonchifolius</name>
    <dbReference type="NCBI Taxonomy" id="185202"/>
    <lineage>
        <taxon>Eukaryota</taxon>
        <taxon>Viridiplantae</taxon>
        <taxon>Streptophyta</taxon>
        <taxon>Embryophyta</taxon>
        <taxon>Tracheophyta</taxon>
        <taxon>Spermatophyta</taxon>
        <taxon>Magnoliopsida</taxon>
        <taxon>eudicotyledons</taxon>
        <taxon>Gunneridae</taxon>
        <taxon>Pentapetalae</taxon>
        <taxon>asterids</taxon>
        <taxon>campanulids</taxon>
        <taxon>Asterales</taxon>
        <taxon>Asteraceae</taxon>
        <taxon>Asteroideae</taxon>
        <taxon>Heliantheae alliance</taxon>
        <taxon>Millerieae</taxon>
        <taxon>Smallanthus</taxon>
    </lineage>
</organism>
<proteinExistence type="predicted"/>
<evidence type="ECO:0000313" key="1">
    <source>
        <dbReference type="EMBL" id="KAI3807750.1"/>
    </source>
</evidence>
<protein>
    <submittedName>
        <fullName evidence="1">Uncharacterized protein</fullName>
    </submittedName>
</protein>
<accession>A0ACB9IIC8</accession>
<evidence type="ECO:0000313" key="2">
    <source>
        <dbReference type="Proteomes" id="UP001056120"/>
    </source>
</evidence>
<name>A0ACB9IIC8_9ASTR</name>
<gene>
    <name evidence="1" type="ORF">L1987_23684</name>
</gene>
<dbReference type="EMBL" id="CM042025">
    <property type="protein sequence ID" value="KAI3807750.1"/>
    <property type="molecule type" value="Genomic_DNA"/>
</dbReference>
<sequence length="102" mass="11937">MRVLPYGSMRIPICHLNLEVRARVVQIGIRAKGFEPIKEKHYGWISESSDEEEPKESPVYHCPSRTMVDPYDFSSHCVSFPFYPHVANRYSPYGRKMFETPE</sequence>
<reference evidence="1 2" key="2">
    <citation type="journal article" date="2022" name="Mol. Ecol. Resour.">
        <title>The genomes of chicory, endive, great burdock and yacon provide insights into Asteraceae paleo-polyploidization history and plant inulin production.</title>
        <authorList>
            <person name="Fan W."/>
            <person name="Wang S."/>
            <person name="Wang H."/>
            <person name="Wang A."/>
            <person name="Jiang F."/>
            <person name="Liu H."/>
            <person name="Zhao H."/>
            <person name="Xu D."/>
            <person name="Zhang Y."/>
        </authorList>
    </citation>
    <scope>NUCLEOTIDE SEQUENCE [LARGE SCALE GENOMIC DNA]</scope>
    <source>
        <strain evidence="2">cv. Yunnan</strain>
        <tissue evidence="1">Leaves</tissue>
    </source>
</reference>